<dbReference type="Proteomes" id="UP000191672">
    <property type="component" value="Unassembled WGS sequence"/>
</dbReference>
<dbReference type="STRING" id="416450.A0A1V6PQL4"/>
<feature type="region of interest" description="Disordered" evidence="1">
    <location>
        <begin position="32"/>
        <end position="77"/>
    </location>
</feature>
<gene>
    <name evidence="2" type="ORF">PENANT_c055G04223</name>
</gene>
<dbReference type="OrthoDB" id="2506647at2759"/>
<keyword evidence="3" id="KW-1185">Reference proteome</keyword>
<reference evidence="3" key="1">
    <citation type="journal article" date="2017" name="Nat. Microbiol.">
        <title>Global analysis of biosynthetic gene clusters reveals vast potential of secondary metabolite production in Penicillium species.</title>
        <authorList>
            <person name="Nielsen J.C."/>
            <person name="Grijseels S."/>
            <person name="Prigent S."/>
            <person name="Ji B."/>
            <person name="Dainat J."/>
            <person name="Nielsen K.F."/>
            <person name="Frisvad J.C."/>
            <person name="Workman M."/>
            <person name="Nielsen J."/>
        </authorList>
    </citation>
    <scope>NUCLEOTIDE SEQUENCE [LARGE SCALE GENOMIC DNA]</scope>
    <source>
        <strain evidence="3">IBT 31811</strain>
    </source>
</reference>
<evidence type="ECO:0000313" key="3">
    <source>
        <dbReference type="Proteomes" id="UP000191672"/>
    </source>
</evidence>
<comment type="caution">
    <text evidence="2">The sequence shown here is derived from an EMBL/GenBank/DDBJ whole genome shotgun (WGS) entry which is preliminary data.</text>
</comment>
<dbReference type="EMBL" id="MDYN01000055">
    <property type="protein sequence ID" value="OQD79275.1"/>
    <property type="molecule type" value="Genomic_DNA"/>
</dbReference>
<accession>A0A1V6PQL4</accession>
<organism evidence="2 3">
    <name type="scientific">Penicillium antarcticum</name>
    <dbReference type="NCBI Taxonomy" id="416450"/>
    <lineage>
        <taxon>Eukaryota</taxon>
        <taxon>Fungi</taxon>
        <taxon>Dikarya</taxon>
        <taxon>Ascomycota</taxon>
        <taxon>Pezizomycotina</taxon>
        <taxon>Eurotiomycetes</taxon>
        <taxon>Eurotiomycetidae</taxon>
        <taxon>Eurotiales</taxon>
        <taxon>Aspergillaceae</taxon>
        <taxon>Penicillium</taxon>
    </lineage>
</organism>
<dbReference type="AlphaFoldDB" id="A0A1V6PQL4"/>
<proteinExistence type="predicted"/>
<evidence type="ECO:0000256" key="1">
    <source>
        <dbReference type="SAM" id="MobiDB-lite"/>
    </source>
</evidence>
<name>A0A1V6PQL4_9EURO</name>
<sequence>MPSDNHVKRAMSLIEADKTKVLGITVGSRENVQPGQYIPRSKAQTPPKLAFSGASPTPSSAWPLLPHGPLSRMTPSG</sequence>
<evidence type="ECO:0000313" key="2">
    <source>
        <dbReference type="EMBL" id="OQD79275.1"/>
    </source>
</evidence>
<protein>
    <submittedName>
        <fullName evidence="2">Uncharacterized protein</fullName>
    </submittedName>
</protein>